<feature type="compositionally biased region" description="Basic and acidic residues" evidence="1">
    <location>
        <begin position="782"/>
        <end position="796"/>
    </location>
</feature>
<keyword evidence="3" id="KW-1185">Reference proteome</keyword>
<sequence length="806" mass="91831">MLYIYKDDIIYLATMQINKRLNTKVDVSKKIDISILEKFPELSIGFHDVKCYEPGAGKPVIFASVKNLFITFDIKDVWNGNYIIDKVFLEDGHIHLRTDENGVHNFMILKKDTSTAKSNSDFSISFIQLKNIDFIYDFRPSNHLYQSDIKITEASLVHARNDFTIHVTGDMHTDGIRINENNFLQNKDIKLSSKIRYNTESEVFSITPSTLHINTGAYAVEGLYDIKKSFVDLRFKTDKNDIQSFVSILPKAYAASIQEYKSTGNVYFNGTIKGTASNAHSPSININFGFDHATFYHPGTKQQITDAFLTGTYTNGDQHTLASSSVKLSDLKITIDNKPVSGYFYMNNFEDPHIDTHLKGSVILSKILAFVPKHPFEKASGEIDFDIEFKGRTSDLKTKAGYANIETSGDLALKNIEAKITSYPHTIRIAEAVCLFTKNDISIDNMELSVGKNDVVLNGIFRNLIGKIFFPNQFVYVQADMTMGNIFLEDILMSDTRSNKSSNQEFYMPALKDFILDLNLKANSMNYQKFRASKITSKIEWNFPYLNFTNSNLIFCNGFYSGKTALRILNEKTVEINADARIRAMNIDSLFYVFENFSQNFITNKNLKGDISADVSLLMQVDNHLAILPSSIICDADVTVQNGELNNFETMKRIARFLDTDNLDNIKFSEMRNHFLIFNEEIQIPDMTITSTAGKISFSGKHSFNGNIEYHVAYPIRNLKKEKVDSDAAFGALRADPKGEMKLFLIVQGTTSDFKISYDKKKTGEKIKSDLQKEKQELKNLFKKKEQDQEEIKKTQTQEQEYFDFD</sequence>
<reference evidence="2 3" key="1">
    <citation type="journal article" date="2007" name="Appl. Environ. Microbiol.">
        <title>Genome sequence of the cellulolytic gliding bacterium Cytophaga hutchinsonii.</title>
        <authorList>
            <person name="Xie G."/>
            <person name="Bruce D.C."/>
            <person name="Challacombe J.F."/>
            <person name="Chertkov O."/>
            <person name="Detter J.C."/>
            <person name="Gilna P."/>
            <person name="Han C.S."/>
            <person name="Lucas S."/>
            <person name="Misra M."/>
            <person name="Myers G.L."/>
            <person name="Richardson P."/>
            <person name="Tapia R."/>
            <person name="Thayer N."/>
            <person name="Thompson L.S."/>
            <person name="Brettin T.S."/>
            <person name="Henrissat B."/>
            <person name="Wilson D.B."/>
            <person name="McBride M.J."/>
        </authorList>
    </citation>
    <scope>NUCLEOTIDE SEQUENCE [LARGE SCALE GENOMIC DNA]</scope>
    <source>
        <strain evidence="3">ATCC 33406 / DSM 1761 / CIP 103989 / NBRC 15051 / NCIMB 9469 / D465</strain>
    </source>
</reference>
<feature type="region of interest" description="Disordered" evidence="1">
    <location>
        <begin position="782"/>
        <end position="806"/>
    </location>
</feature>
<dbReference type="PANTHER" id="PTHR30441:SF8">
    <property type="entry name" value="DUF748 DOMAIN-CONTAINING PROTEIN"/>
    <property type="match status" value="1"/>
</dbReference>
<dbReference type="Proteomes" id="UP000001822">
    <property type="component" value="Chromosome"/>
</dbReference>
<evidence type="ECO:0000313" key="2">
    <source>
        <dbReference type="EMBL" id="ABG57500.1"/>
    </source>
</evidence>
<evidence type="ECO:0000313" key="3">
    <source>
        <dbReference type="Proteomes" id="UP000001822"/>
    </source>
</evidence>
<dbReference type="AlphaFoldDB" id="A0A6N4SMJ8"/>
<protein>
    <submittedName>
        <fullName evidence="2">Uncharacterized protein</fullName>
    </submittedName>
</protein>
<dbReference type="GO" id="GO:0090313">
    <property type="term" value="P:regulation of protein targeting to membrane"/>
    <property type="evidence" value="ECO:0007669"/>
    <property type="project" value="TreeGrafter"/>
</dbReference>
<proteinExistence type="predicted"/>
<gene>
    <name evidence="2" type="ordered locus">CHU_0208</name>
</gene>
<evidence type="ECO:0000256" key="1">
    <source>
        <dbReference type="SAM" id="MobiDB-lite"/>
    </source>
</evidence>
<organism evidence="2 3">
    <name type="scientific">Cytophaga hutchinsonii (strain ATCC 33406 / DSM 1761 / CIP 103989 / NBRC 15051 / NCIMB 9469 / D465)</name>
    <dbReference type="NCBI Taxonomy" id="269798"/>
    <lineage>
        <taxon>Bacteria</taxon>
        <taxon>Pseudomonadati</taxon>
        <taxon>Bacteroidota</taxon>
        <taxon>Cytophagia</taxon>
        <taxon>Cytophagales</taxon>
        <taxon>Cytophagaceae</taxon>
        <taxon>Cytophaga</taxon>
    </lineage>
</organism>
<dbReference type="KEGG" id="chu:CHU_0208"/>
<dbReference type="EMBL" id="CP000383">
    <property type="protein sequence ID" value="ABG57500.1"/>
    <property type="molecule type" value="Genomic_DNA"/>
</dbReference>
<dbReference type="GO" id="GO:0005886">
    <property type="term" value="C:plasma membrane"/>
    <property type="evidence" value="ECO:0007669"/>
    <property type="project" value="TreeGrafter"/>
</dbReference>
<dbReference type="PANTHER" id="PTHR30441">
    <property type="entry name" value="DUF748 DOMAIN-CONTAINING PROTEIN"/>
    <property type="match status" value="1"/>
</dbReference>
<name>A0A6N4SMJ8_CYTH3</name>
<accession>A0A6N4SMJ8</accession>
<dbReference type="InterPro" id="IPR052894">
    <property type="entry name" value="AsmA-related"/>
</dbReference>